<evidence type="ECO:0000256" key="3">
    <source>
        <dbReference type="ARBA" id="ARBA00022452"/>
    </source>
</evidence>
<evidence type="ECO:0000256" key="2">
    <source>
        <dbReference type="ARBA" id="ARBA00007613"/>
    </source>
</evidence>
<evidence type="ECO:0000256" key="4">
    <source>
        <dbReference type="ARBA" id="ARBA00022692"/>
    </source>
</evidence>
<reference evidence="10 11" key="1">
    <citation type="submission" date="2019-09" db="EMBL/GenBank/DDBJ databases">
        <title>Parvibaculum sedimenti sp. nov., isolated from sediment.</title>
        <authorList>
            <person name="Wang Y."/>
        </authorList>
    </citation>
    <scope>NUCLEOTIDE SEQUENCE [LARGE SCALE GENOMIC DNA]</scope>
    <source>
        <strain evidence="10 11">HXT-9</strain>
    </source>
</reference>
<dbReference type="Gene3D" id="2.20.200.10">
    <property type="entry name" value="Outer membrane efflux proteins (OEP)"/>
    <property type="match status" value="1"/>
</dbReference>
<dbReference type="Gene3D" id="1.20.1600.10">
    <property type="entry name" value="Outer membrane efflux proteins (OEP)"/>
    <property type="match status" value="1"/>
</dbReference>
<dbReference type="Proteomes" id="UP000468901">
    <property type="component" value="Unassembled WGS sequence"/>
</dbReference>
<dbReference type="Pfam" id="PF02321">
    <property type="entry name" value="OEP"/>
    <property type="match status" value="2"/>
</dbReference>
<comment type="subcellular location">
    <subcellularLocation>
        <location evidence="9">Cell membrane</location>
        <topology evidence="9">Lipid-anchor</topology>
    </subcellularLocation>
    <subcellularLocation>
        <location evidence="1">Membrane</location>
    </subcellularLocation>
</comment>
<dbReference type="PROSITE" id="PS51257">
    <property type="entry name" value="PROKAR_LIPOPROTEIN"/>
    <property type="match status" value="1"/>
</dbReference>
<dbReference type="AlphaFoldDB" id="A0A6N6VIA6"/>
<proteinExistence type="inferred from homology"/>
<evidence type="ECO:0000256" key="9">
    <source>
        <dbReference type="RuleBase" id="RU362097"/>
    </source>
</evidence>
<dbReference type="PANTHER" id="PTHR30203:SF20">
    <property type="entry name" value="MULTIDRUG RESISTANCE OUTER MEMBRANE PROTEIN MDTP-RELATED"/>
    <property type="match status" value="1"/>
</dbReference>
<protein>
    <submittedName>
        <fullName evidence="10">Efflux transporter outer membrane subunit</fullName>
    </submittedName>
</protein>
<feature type="chain" id="PRO_5027166530" evidence="9">
    <location>
        <begin position="18"/>
        <end position="479"/>
    </location>
</feature>
<evidence type="ECO:0000256" key="5">
    <source>
        <dbReference type="ARBA" id="ARBA00022729"/>
    </source>
</evidence>
<evidence type="ECO:0000313" key="11">
    <source>
        <dbReference type="Proteomes" id="UP000468901"/>
    </source>
</evidence>
<evidence type="ECO:0000256" key="7">
    <source>
        <dbReference type="ARBA" id="ARBA00023139"/>
    </source>
</evidence>
<dbReference type="GO" id="GO:0015562">
    <property type="term" value="F:efflux transmembrane transporter activity"/>
    <property type="evidence" value="ECO:0007669"/>
    <property type="project" value="InterPro"/>
</dbReference>
<evidence type="ECO:0000256" key="6">
    <source>
        <dbReference type="ARBA" id="ARBA00023136"/>
    </source>
</evidence>
<keyword evidence="7 9" id="KW-0564">Palmitate</keyword>
<dbReference type="RefSeq" id="WP_152217468.1">
    <property type="nucleotide sequence ID" value="NZ_WESC01000019.1"/>
</dbReference>
<keyword evidence="3 9" id="KW-1134">Transmembrane beta strand</keyword>
<dbReference type="SUPFAM" id="SSF56954">
    <property type="entry name" value="Outer membrane efflux proteins (OEP)"/>
    <property type="match status" value="1"/>
</dbReference>
<dbReference type="NCBIfam" id="TIGR01845">
    <property type="entry name" value="outer_NodT"/>
    <property type="match status" value="1"/>
</dbReference>
<evidence type="ECO:0000313" key="10">
    <source>
        <dbReference type="EMBL" id="KAB7738591.1"/>
    </source>
</evidence>
<sequence>MRSAIAFAALTSLLLGGCVLPPSVEPQEKPLSGEAIGLGGVNAPQASPAWWKAFGDPQLDDLVSRGLVHNPTLAQAMARMRGAQAQVAVAHSQMLPQVTLDGDEQRQRFSGTYVYPPPYAGNWNWIGSLDANLSWNIDFWGKQAALVAQAGSEEEAARLDAEGARLAISGALVQAYVALDRAFALSDIAVETEKQRQHILDLTRQRVTSGLDSKAEVKQAEALLAASRVAREQAMSGRDLALHEVAALAGEGANAYAAIKRPALQLGGALPLPEVLPADLLSRRPDVLAARMRVEAALSGRKAAKASFYPDINLKAFAGWAAIGLDSMLQAPSQNYGVGPAIHLPIFDGDRLKSQYVGATAEVDAAIAGYNGAVVEAVRNVADRLTETGSLAKQLDEQRQSLDAAKEAYRLAERRYAAGLSTYLSVLSAETLLLDARQQQAFIAAAQATNKVQLLLAVGGDFTPPARKLARSDTTTNTQ</sequence>
<evidence type="ECO:0000256" key="1">
    <source>
        <dbReference type="ARBA" id="ARBA00004370"/>
    </source>
</evidence>
<keyword evidence="6 9" id="KW-0472">Membrane</keyword>
<keyword evidence="4 9" id="KW-0812">Transmembrane</keyword>
<gene>
    <name evidence="10" type="ORF">F2P47_16405</name>
</gene>
<dbReference type="InterPro" id="IPR003423">
    <property type="entry name" value="OMP_efflux"/>
</dbReference>
<organism evidence="10 11">
    <name type="scientific">Parvibaculum sedimenti</name>
    <dbReference type="NCBI Taxonomy" id="2608632"/>
    <lineage>
        <taxon>Bacteria</taxon>
        <taxon>Pseudomonadati</taxon>
        <taxon>Pseudomonadota</taxon>
        <taxon>Alphaproteobacteria</taxon>
        <taxon>Hyphomicrobiales</taxon>
        <taxon>Parvibaculaceae</taxon>
        <taxon>Parvibaculum</taxon>
    </lineage>
</organism>
<accession>A0A6N6VIA6</accession>
<keyword evidence="5 9" id="KW-0732">Signal</keyword>
<dbReference type="InterPro" id="IPR010131">
    <property type="entry name" value="MdtP/NodT-like"/>
</dbReference>
<dbReference type="GO" id="GO:0005886">
    <property type="term" value="C:plasma membrane"/>
    <property type="evidence" value="ECO:0007669"/>
    <property type="project" value="UniProtKB-SubCell"/>
</dbReference>
<dbReference type="PANTHER" id="PTHR30203">
    <property type="entry name" value="OUTER MEMBRANE CATION EFFLUX PROTEIN"/>
    <property type="match status" value="1"/>
</dbReference>
<name>A0A6N6VIA6_9HYPH</name>
<comment type="caution">
    <text evidence="10">The sequence shown here is derived from an EMBL/GenBank/DDBJ whole genome shotgun (WGS) entry which is preliminary data.</text>
</comment>
<feature type="signal peptide" evidence="9">
    <location>
        <begin position="1"/>
        <end position="17"/>
    </location>
</feature>
<dbReference type="EMBL" id="WESC01000019">
    <property type="protein sequence ID" value="KAB7738591.1"/>
    <property type="molecule type" value="Genomic_DNA"/>
</dbReference>
<comment type="similarity">
    <text evidence="2 9">Belongs to the outer membrane factor (OMF) (TC 1.B.17) family.</text>
</comment>
<evidence type="ECO:0000256" key="8">
    <source>
        <dbReference type="ARBA" id="ARBA00023288"/>
    </source>
</evidence>
<keyword evidence="8 9" id="KW-0449">Lipoprotein</keyword>
<keyword evidence="11" id="KW-1185">Reference proteome</keyword>